<sequence length="257" mass="29120">MKRTWLMVMAGICLTGCVQQTTYSGTDQRVVEPTYDAVSAARERIALGLTYLRRGDMEQAKFNLDKALKQAPDLDEAHLALAFYFETVSDTDQAERAYLRALRVNRHNADAANNYGVFLCREGRFKEADTWMRRAVNNPDYIRQAQTYENLGICAREAGWNDKAQGYFEQALNYDPRRAVSLLEVAELAFAARQPAKARKYLGRYHDGGNESAQSLLLGVELALEAEDTDAARRYGVLLLAKYPGSEQAKIYRTKFY</sequence>
<dbReference type="Proteomes" id="UP000006683">
    <property type="component" value="Chromosome"/>
</dbReference>
<dbReference type="Pfam" id="PF13181">
    <property type="entry name" value="TPR_8"/>
    <property type="match status" value="1"/>
</dbReference>
<dbReference type="PROSITE" id="PS50005">
    <property type="entry name" value="TPR"/>
    <property type="match status" value="2"/>
</dbReference>
<accession>E1SRN0</accession>
<protein>
    <submittedName>
        <fullName evidence="2">Type IV pilus biogenesis/stability protein PilW</fullName>
    </submittedName>
</protein>
<reference evidence="2 3" key="1">
    <citation type="journal article" date="2010" name="Stand. Genomic Sci.">
        <title>Complete genome sequence of Ferrimonas balearica type strain (PAT).</title>
        <authorList>
            <person name="Nolan M."/>
            <person name="Sikorski J."/>
            <person name="Davenport K."/>
            <person name="Lucas S."/>
            <person name="Glavina Del Rio T."/>
            <person name="Tice H."/>
            <person name="Cheng J."/>
            <person name="Goodwin L."/>
            <person name="Pitluck S."/>
            <person name="Liolios K."/>
            <person name="Ivanova N."/>
            <person name="Mavromatis K."/>
            <person name="Ovchinnikova G."/>
            <person name="Pati A."/>
            <person name="Chen A."/>
            <person name="Palaniappan K."/>
            <person name="Land M."/>
            <person name="Hauser L."/>
            <person name="Chang Y."/>
            <person name="Jeffries C."/>
            <person name="Tapia R."/>
            <person name="Brettin T."/>
            <person name="Detter J."/>
            <person name="Han C."/>
            <person name="Yasawong M."/>
            <person name="Rohde M."/>
            <person name="Tindall B."/>
            <person name="Goker M."/>
            <person name="Woyke T."/>
            <person name="Bristow J."/>
            <person name="Eisen J."/>
            <person name="Markowitz V."/>
            <person name="Hugenholtz P."/>
            <person name="Kyrpides N."/>
            <person name="Klenk H."/>
            <person name="Lapidus A."/>
        </authorList>
    </citation>
    <scope>NUCLEOTIDE SEQUENCE [LARGE SCALE GENOMIC DNA]</scope>
    <source>
        <strain evidence="3">DSM 9799 / CCM 4581 / KCTC 23876 / PAT</strain>
    </source>
</reference>
<dbReference type="InterPro" id="IPR013360">
    <property type="entry name" value="Pilus_4_PilW"/>
</dbReference>
<dbReference type="Gene3D" id="1.25.40.10">
    <property type="entry name" value="Tetratricopeptide repeat domain"/>
    <property type="match status" value="1"/>
</dbReference>
<dbReference type="PANTHER" id="PTHR44395:SF1">
    <property type="entry name" value="PROTEIN O-MANNOSYL-TRANSFERASE TMTC3"/>
    <property type="match status" value="1"/>
</dbReference>
<dbReference type="PANTHER" id="PTHR44395">
    <property type="match status" value="1"/>
</dbReference>
<dbReference type="RefSeq" id="WP_013346257.1">
    <property type="nucleotide sequence ID" value="NC_014541.1"/>
</dbReference>
<organism evidence="2 3">
    <name type="scientific">Ferrimonas balearica (strain DSM 9799 / CCM 4581 / KCTC 23876 / PAT)</name>
    <dbReference type="NCBI Taxonomy" id="550540"/>
    <lineage>
        <taxon>Bacteria</taxon>
        <taxon>Pseudomonadati</taxon>
        <taxon>Pseudomonadota</taxon>
        <taxon>Gammaproteobacteria</taxon>
        <taxon>Alteromonadales</taxon>
        <taxon>Ferrimonadaceae</taxon>
        <taxon>Ferrimonas</taxon>
    </lineage>
</organism>
<dbReference type="GO" id="GO:0000030">
    <property type="term" value="F:mannosyltransferase activity"/>
    <property type="evidence" value="ECO:0007669"/>
    <property type="project" value="TreeGrafter"/>
</dbReference>
<name>E1SRN0_FERBD</name>
<evidence type="ECO:0000313" key="3">
    <source>
        <dbReference type="Proteomes" id="UP000006683"/>
    </source>
</evidence>
<dbReference type="HOGENOM" id="CLU_003728_7_0_6"/>
<feature type="repeat" description="TPR" evidence="1">
    <location>
        <begin position="41"/>
        <end position="74"/>
    </location>
</feature>
<dbReference type="SUPFAM" id="SSF81901">
    <property type="entry name" value="HCP-like"/>
    <property type="match status" value="1"/>
</dbReference>
<dbReference type="AlphaFoldDB" id="E1SRN0"/>
<gene>
    <name evidence="2" type="ordered locus">Fbal_2749</name>
</gene>
<evidence type="ECO:0000313" key="2">
    <source>
        <dbReference type="EMBL" id="ADN76951.1"/>
    </source>
</evidence>
<feature type="repeat" description="TPR" evidence="1">
    <location>
        <begin position="145"/>
        <end position="178"/>
    </location>
</feature>
<dbReference type="SMART" id="SM00028">
    <property type="entry name" value="TPR"/>
    <property type="match status" value="3"/>
</dbReference>
<proteinExistence type="predicted"/>
<dbReference type="InterPro" id="IPR011990">
    <property type="entry name" value="TPR-like_helical_dom_sf"/>
</dbReference>
<dbReference type="Pfam" id="PF13424">
    <property type="entry name" value="TPR_12"/>
    <property type="match status" value="1"/>
</dbReference>
<dbReference type="eggNOG" id="COG3063">
    <property type="taxonomic scope" value="Bacteria"/>
</dbReference>
<evidence type="ECO:0000256" key="1">
    <source>
        <dbReference type="PROSITE-ProRule" id="PRU00339"/>
    </source>
</evidence>
<dbReference type="GeneID" id="67182973"/>
<dbReference type="GO" id="GO:0035269">
    <property type="term" value="P:protein O-linked glycosylation via mannose"/>
    <property type="evidence" value="ECO:0007669"/>
    <property type="project" value="TreeGrafter"/>
</dbReference>
<dbReference type="KEGG" id="fbl:Fbal_2749"/>
<dbReference type="EMBL" id="CP002209">
    <property type="protein sequence ID" value="ADN76951.1"/>
    <property type="molecule type" value="Genomic_DNA"/>
</dbReference>
<dbReference type="NCBIfam" id="TIGR02521">
    <property type="entry name" value="type_IV_pilW"/>
    <property type="match status" value="1"/>
</dbReference>
<keyword evidence="1" id="KW-0802">TPR repeat</keyword>
<dbReference type="InterPro" id="IPR019734">
    <property type="entry name" value="TPR_rpt"/>
</dbReference>
<dbReference type="STRING" id="550540.Fbal_2749"/>
<dbReference type="OrthoDB" id="9806302at2"/>
<keyword evidence="3" id="KW-1185">Reference proteome</keyword>